<dbReference type="Pfam" id="PF17762">
    <property type="entry name" value="HTH_ParB"/>
    <property type="match status" value="1"/>
</dbReference>
<evidence type="ECO:0000256" key="3">
    <source>
        <dbReference type="ARBA" id="ARBA00023125"/>
    </source>
</evidence>
<keyword evidence="4" id="KW-0175">Coiled coil</keyword>
<dbReference type="PANTHER" id="PTHR33375">
    <property type="entry name" value="CHROMOSOME-PARTITIONING PROTEIN PARB-RELATED"/>
    <property type="match status" value="1"/>
</dbReference>
<dbReference type="Gene3D" id="3.90.1530.30">
    <property type="match status" value="1"/>
</dbReference>
<name>A0ABU9DJA2_9BACL</name>
<evidence type="ECO:0000313" key="7">
    <source>
        <dbReference type="Proteomes" id="UP001469365"/>
    </source>
</evidence>
<evidence type="ECO:0000313" key="6">
    <source>
        <dbReference type="EMBL" id="MEK8128948.1"/>
    </source>
</evidence>
<dbReference type="NCBIfam" id="TIGR00180">
    <property type="entry name" value="parB_part"/>
    <property type="match status" value="1"/>
</dbReference>
<dbReference type="InterPro" id="IPR041468">
    <property type="entry name" value="HTH_ParB/Spo0J"/>
</dbReference>
<reference evidence="6 7" key="1">
    <citation type="submission" date="2024-04" db="EMBL/GenBank/DDBJ databases">
        <title>draft genome sequnece of Paenibacillus filicis.</title>
        <authorList>
            <person name="Kim D.-U."/>
        </authorList>
    </citation>
    <scope>NUCLEOTIDE SEQUENCE [LARGE SCALE GENOMIC DNA]</scope>
    <source>
        <strain evidence="6 7">KACC14197</strain>
    </source>
</reference>
<keyword evidence="2" id="KW-0159">Chromosome partition</keyword>
<accession>A0ABU9DJA2</accession>
<dbReference type="InterPro" id="IPR057240">
    <property type="entry name" value="ParB_dimer_C"/>
</dbReference>
<dbReference type="Pfam" id="PF02195">
    <property type="entry name" value="ParB_N"/>
    <property type="match status" value="1"/>
</dbReference>
<sequence>MSKRAGSGLGKGLGALLPALDINDDDKVIEIPLSQLRPNPYQPRKHFSDETIQELAASIKEHGVIQPIIVRSVLKGFEIIAGERRFRASQASGLQTIPAVVKKFTDQQVMEIALIENVQREDLNAMEIAVAYQSLIDQFSLTQEVLSTKVGKSRSHIANFLRLLQLPEEVKEYVSRGTLSMGHAKAIVGLKDKKLIKALADTAIKEQWSVRELEEEVKKLEEKGDTKKAKPKQTRKDPYINEVEESLREVYRTTVKIKHNNNNKGKIELLYFSNDDLNRLLELLQGKTS</sequence>
<dbReference type="RefSeq" id="WP_341416047.1">
    <property type="nucleotide sequence ID" value="NZ_JBBPCC010000008.1"/>
</dbReference>
<feature type="domain" description="ParB-like N-terminal" evidence="5">
    <location>
        <begin position="29"/>
        <end position="118"/>
    </location>
</feature>
<comment type="similarity">
    <text evidence="1">Belongs to the ParB family.</text>
</comment>
<protein>
    <submittedName>
        <fullName evidence="6">ParB/RepB/Spo0J family partition protein</fullName>
    </submittedName>
</protein>
<dbReference type="CDD" id="cd16393">
    <property type="entry name" value="SPO0J_N"/>
    <property type="match status" value="1"/>
</dbReference>
<dbReference type="Gene3D" id="1.10.10.2830">
    <property type="match status" value="1"/>
</dbReference>
<evidence type="ECO:0000259" key="5">
    <source>
        <dbReference type="SMART" id="SM00470"/>
    </source>
</evidence>
<dbReference type="InterPro" id="IPR036086">
    <property type="entry name" value="ParB/Sulfiredoxin_sf"/>
</dbReference>
<keyword evidence="3" id="KW-0238">DNA-binding</keyword>
<comment type="caution">
    <text evidence="6">The sequence shown here is derived from an EMBL/GenBank/DDBJ whole genome shotgun (WGS) entry which is preliminary data.</text>
</comment>
<organism evidence="6 7">
    <name type="scientific">Paenibacillus filicis</name>
    <dbReference type="NCBI Taxonomy" id="669464"/>
    <lineage>
        <taxon>Bacteria</taxon>
        <taxon>Bacillati</taxon>
        <taxon>Bacillota</taxon>
        <taxon>Bacilli</taxon>
        <taxon>Bacillales</taxon>
        <taxon>Paenibacillaceae</taxon>
        <taxon>Paenibacillus</taxon>
    </lineage>
</organism>
<gene>
    <name evidence="6" type="ORF">WMW72_13670</name>
</gene>
<dbReference type="SUPFAM" id="SSF110849">
    <property type="entry name" value="ParB/Sulfiredoxin"/>
    <property type="match status" value="1"/>
</dbReference>
<evidence type="ECO:0000256" key="4">
    <source>
        <dbReference type="SAM" id="Coils"/>
    </source>
</evidence>
<dbReference type="InterPro" id="IPR050336">
    <property type="entry name" value="Chromosome_partition/occlusion"/>
</dbReference>
<dbReference type="Proteomes" id="UP001469365">
    <property type="component" value="Unassembled WGS sequence"/>
</dbReference>
<evidence type="ECO:0000256" key="2">
    <source>
        <dbReference type="ARBA" id="ARBA00022829"/>
    </source>
</evidence>
<dbReference type="SMART" id="SM00470">
    <property type="entry name" value="ParB"/>
    <property type="match status" value="1"/>
</dbReference>
<keyword evidence="7" id="KW-1185">Reference proteome</keyword>
<dbReference type="Pfam" id="PF23552">
    <property type="entry name" value="ParB_C"/>
    <property type="match status" value="1"/>
</dbReference>
<dbReference type="InterPro" id="IPR004437">
    <property type="entry name" value="ParB/RepB/Spo0J"/>
</dbReference>
<dbReference type="PANTHER" id="PTHR33375:SF1">
    <property type="entry name" value="CHROMOSOME-PARTITIONING PROTEIN PARB-RELATED"/>
    <property type="match status" value="1"/>
</dbReference>
<feature type="coiled-coil region" evidence="4">
    <location>
        <begin position="203"/>
        <end position="230"/>
    </location>
</feature>
<dbReference type="EMBL" id="JBBPCC010000008">
    <property type="protein sequence ID" value="MEK8128948.1"/>
    <property type="molecule type" value="Genomic_DNA"/>
</dbReference>
<dbReference type="InterPro" id="IPR003115">
    <property type="entry name" value="ParB_N"/>
</dbReference>
<dbReference type="SUPFAM" id="SSF109709">
    <property type="entry name" value="KorB DNA-binding domain-like"/>
    <property type="match status" value="1"/>
</dbReference>
<proteinExistence type="inferred from homology"/>
<evidence type="ECO:0000256" key="1">
    <source>
        <dbReference type="ARBA" id="ARBA00006295"/>
    </source>
</evidence>